<accession>A0A1S2VPW2</accession>
<proteinExistence type="predicted"/>
<sequence length="1010" mass="111902">MRSFYLLLLLISSVAMAQPKPKPALSWKEVAAWKAIGSFGSTQLSPDGQWFAYVLAPNEGDADLIIQKTADTTRYTYPIGSVTMPQIAFSDDSKWIAFKVFAKDKDKKAAAKPGSKPVPDKVVLVELSANKKTEFDRVKSFAFNGEKASHLALLLTGTPAMGGAPAGPGAASSDAAKGSDLLLYDLGTAKTQNIGNIAEMAFSKKGDWLALAVDASERAGNGLQLRNMQSGVLLTMDSDKARYQSLNWTDKGDALALLKSVKDEKFKAELTSVLGVKNLTGLPELVVYNPKADSLAFPKGMTISPNRTPYWSEDLSRVFFGIHKLDPAKKDDKKPATTAKKDTTKAAKPNPAEPWAKIKADTTIKSLEDLQKALAKLKPDTTKATAVAGMPAMADKKDDADKPEVTIWHWQDKRLQSRQQVQESQDKNYSYLAMYNAATKTFTRLADSSLRTVSVAPKELYALGSDNSSYELDANLDGHNYADYYLIDLKTGKREKIREKHYLPGFAASPQPSPDGTKFLYWEGIHFFVYDMATRTSRNITKGLPTSFVDTDDDHNQTTPPQSPMGWSSDSKYVLLSDGWDIWQVPAMDGKDAKGKPLTALNLTQTGKREKIRFQSRFTLDPDEKGIDLKQPVYVRTYGEWTKKSGISRIDNGKVTRLLWEDASIGSLNKAKKAAVYLFGRETFTQPRQYFVSTSADLTAGKQVSKNAPAFDKYAWSPGVQLVNYVSDKGDSLQGALFLPAGYEAGKKYPTIVYYYEKLSQTLHSFANPAYSGTGWNPSLYTSNGYAVFIPDIVYKMNDPGMSAVWCVLPGVKAALKTGVIDEAKIGVHGHSWGGYQTSFLITQTNMFKAAAAGAPLTDMISMYNLIYWNSGGANGAIFEGSQGRLVAPWENWEAYHRNSPMYHVKNVQTPLLMLHNDKDGAVDFTQGIEFYNALRRQKKPVVMVQYKGENHGLAKLPNRKDYALRMMEYFDYHLKGKPAPEWWLKGVQKLDLDEHIEKRIATLSDSEEN</sequence>
<evidence type="ECO:0000313" key="6">
    <source>
        <dbReference type="Proteomes" id="UP000181790"/>
    </source>
</evidence>
<organism evidence="5 6">
    <name type="scientific">Arsenicibacter rosenii</name>
    <dbReference type="NCBI Taxonomy" id="1750698"/>
    <lineage>
        <taxon>Bacteria</taxon>
        <taxon>Pseudomonadati</taxon>
        <taxon>Bacteroidota</taxon>
        <taxon>Cytophagia</taxon>
        <taxon>Cytophagales</taxon>
        <taxon>Spirosomataceae</taxon>
        <taxon>Arsenicibacter</taxon>
    </lineage>
</organism>
<dbReference type="EMBL" id="MORL01000002">
    <property type="protein sequence ID" value="OIN60265.1"/>
    <property type="molecule type" value="Genomic_DNA"/>
</dbReference>
<evidence type="ECO:0000313" key="5">
    <source>
        <dbReference type="EMBL" id="OIN60265.1"/>
    </source>
</evidence>
<feature type="region of interest" description="Disordered" evidence="2">
    <location>
        <begin position="546"/>
        <end position="568"/>
    </location>
</feature>
<evidence type="ECO:0000256" key="3">
    <source>
        <dbReference type="SAM" id="SignalP"/>
    </source>
</evidence>
<feature type="compositionally biased region" description="Polar residues" evidence="2">
    <location>
        <begin position="557"/>
        <end position="568"/>
    </location>
</feature>
<dbReference type="PANTHER" id="PTHR42776:SF27">
    <property type="entry name" value="DIPEPTIDYL PEPTIDASE FAMILY MEMBER 6"/>
    <property type="match status" value="1"/>
</dbReference>
<feature type="region of interest" description="Disordered" evidence="2">
    <location>
        <begin position="328"/>
        <end position="355"/>
    </location>
</feature>
<dbReference type="SUPFAM" id="SSF82171">
    <property type="entry name" value="DPP6 N-terminal domain-like"/>
    <property type="match status" value="1"/>
</dbReference>
<keyword evidence="1" id="KW-0378">Hydrolase</keyword>
<keyword evidence="3" id="KW-0732">Signal</keyword>
<dbReference type="Gene3D" id="3.40.50.1820">
    <property type="entry name" value="alpha/beta hydrolase"/>
    <property type="match status" value="1"/>
</dbReference>
<dbReference type="SUPFAM" id="SSF53474">
    <property type="entry name" value="alpha/beta-Hydrolases"/>
    <property type="match status" value="1"/>
</dbReference>
<keyword evidence="6" id="KW-1185">Reference proteome</keyword>
<feature type="chain" id="PRO_5010309888" evidence="3">
    <location>
        <begin position="18"/>
        <end position="1010"/>
    </location>
</feature>
<dbReference type="OrthoDB" id="9812921at2"/>
<dbReference type="Pfam" id="PF00326">
    <property type="entry name" value="Peptidase_S9"/>
    <property type="match status" value="1"/>
</dbReference>
<dbReference type="InterPro" id="IPR001375">
    <property type="entry name" value="Peptidase_S9_cat"/>
</dbReference>
<dbReference type="AlphaFoldDB" id="A0A1S2VPW2"/>
<dbReference type="RefSeq" id="WP_071502059.1">
    <property type="nucleotide sequence ID" value="NZ_MORL01000002.1"/>
</dbReference>
<evidence type="ECO:0000256" key="1">
    <source>
        <dbReference type="ARBA" id="ARBA00022801"/>
    </source>
</evidence>
<dbReference type="GO" id="GO:0006508">
    <property type="term" value="P:proteolysis"/>
    <property type="evidence" value="ECO:0007669"/>
    <property type="project" value="InterPro"/>
</dbReference>
<dbReference type="InterPro" id="IPR011042">
    <property type="entry name" value="6-blade_b-propeller_TolB-like"/>
</dbReference>
<dbReference type="PANTHER" id="PTHR42776">
    <property type="entry name" value="SERINE PEPTIDASE S9 FAMILY MEMBER"/>
    <property type="match status" value="1"/>
</dbReference>
<evidence type="ECO:0000259" key="4">
    <source>
        <dbReference type="Pfam" id="PF00326"/>
    </source>
</evidence>
<dbReference type="GO" id="GO:0004252">
    <property type="term" value="F:serine-type endopeptidase activity"/>
    <property type="evidence" value="ECO:0007669"/>
    <property type="project" value="TreeGrafter"/>
</dbReference>
<name>A0A1S2VPW2_9BACT</name>
<reference evidence="5 6" key="1">
    <citation type="submission" date="2016-10" db="EMBL/GenBank/DDBJ databases">
        <title>Arsenicibacter rosenii gen. nov., sp. nov., an efficient arsenic-methylating bacterium isolated from an arsenic-contaminated paddy soil.</title>
        <authorList>
            <person name="Huang K."/>
        </authorList>
    </citation>
    <scope>NUCLEOTIDE SEQUENCE [LARGE SCALE GENOMIC DNA]</scope>
    <source>
        <strain evidence="5 6">SM-1</strain>
    </source>
</reference>
<evidence type="ECO:0000256" key="2">
    <source>
        <dbReference type="SAM" id="MobiDB-lite"/>
    </source>
</evidence>
<feature type="domain" description="Peptidase S9 prolyl oligopeptidase catalytic" evidence="4">
    <location>
        <begin position="811"/>
        <end position="977"/>
    </location>
</feature>
<dbReference type="InterPro" id="IPR029058">
    <property type="entry name" value="AB_hydrolase_fold"/>
</dbReference>
<comment type="caution">
    <text evidence="5">The sequence shown here is derived from an EMBL/GenBank/DDBJ whole genome shotgun (WGS) entry which is preliminary data.</text>
</comment>
<gene>
    <name evidence="5" type="ORF">BLX24_05385</name>
</gene>
<dbReference type="Gene3D" id="2.120.10.30">
    <property type="entry name" value="TolB, C-terminal domain"/>
    <property type="match status" value="1"/>
</dbReference>
<feature type="compositionally biased region" description="Basic and acidic residues" evidence="2">
    <location>
        <begin position="328"/>
        <end position="345"/>
    </location>
</feature>
<dbReference type="Proteomes" id="UP000181790">
    <property type="component" value="Unassembled WGS sequence"/>
</dbReference>
<feature type="signal peptide" evidence="3">
    <location>
        <begin position="1"/>
        <end position="17"/>
    </location>
</feature>
<protein>
    <submittedName>
        <fullName evidence="5">S9 family peptidase</fullName>
    </submittedName>
</protein>